<gene>
    <name evidence="1" type="ORF">BDV35DRAFT_375069</name>
</gene>
<organism evidence="1">
    <name type="scientific">Aspergillus flavus</name>
    <dbReference type="NCBI Taxonomy" id="5059"/>
    <lineage>
        <taxon>Eukaryota</taxon>
        <taxon>Fungi</taxon>
        <taxon>Dikarya</taxon>
        <taxon>Ascomycota</taxon>
        <taxon>Pezizomycotina</taxon>
        <taxon>Eurotiomycetes</taxon>
        <taxon>Eurotiomycetidae</taxon>
        <taxon>Eurotiales</taxon>
        <taxon>Aspergillaceae</taxon>
        <taxon>Aspergillus</taxon>
        <taxon>Aspergillus subgen. Circumdati</taxon>
    </lineage>
</organism>
<dbReference type="VEuPathDB" id="FungiDB:F9C07_1917672"/>
<proteinExistence type="predicted"/>
<sequence length="187" mass="21975">MCFLARTKPDRRRLEITPHPLSPNYAIVEFDIPNDHGGSKNGKMPALTLVRHCIEQLRSVWECQNLPALLPHQKYGRIYCRVRTETVHTALRSLENYLKRLRWHLEHRTTHLWDPVQMPFKCRDVTSPTVLLAMRWREGGQKRMCLRSRTICFSESSDSPLKLWGRTYTDEKDAHHCSVEVLVNVMD</sequence>
<dbReference type="Proteomes" id="UP000325434">
    <property type="component" value="Unassembled WGS sequence"/>
</dbReference>
<evidence type="ECO:0000313" key="1">
    <source>
        <dbReference type="EMBL" id="KAB8239933.1"/>
    </source>
</evidence>
<dbReference type="AlphaFoldDB" id="A0A5N6GHG2"/>
<dbReference type="VEuPathDB" id="FungiDB:AFLA_013670"/>
<protein>
    <submittedName>
        <fullName evidence="1">Uncharacterized protein</fullName>
    </submittedName>
</protein>
<name>A0A5N6GHG2_ASPFL</name>
<dbReference type="EMBL" id="ML734838">
    <property type="protein sequence ID" value="KAB8239933.1"/>
    <property type="molecule type" value="Genomic_DNA"/>
</dbReference>
<accession>A0A5N6GHG2</accession>
<reference evidence="1" key="1">
    <citation type="submission" date="2019-04" db="EMBL/GenBank/DDBJ databases">
        <title>Friends and foes A comparative genomics study of 23 Aspergillus species from section Flavi.</title>
        <authorList>
            <consortium name="DOE Joint Genome Institute"/>
            <person name="Kjaerbolling I."/>
            <person name="Vesth T."/>
            <person name="Frisvad J.C."/>
            <person name="Nybo J.L."/>
            <person name="Theobald S."/>
            <person name="Kildgaard S."/>
            <person name="Isbrandt T."/>
            <person name="Kuo A."/>
            <person name="Sato A."/>
            <person name="Lyhne E.K."/>
            <person name="Kogle M.E."/>
            <person name="Wiebenga A."/>
            <person name="Kun R.S."/>
            <person name="Lubbers R.J."/>
            <person name="Makela M.R."/>
            <person name="Barry K."/>
            <person name="Chovatia M."/>
            <person name="Clum A."/>
            <person name="Daum C."/>
            <person name="Haridas S."/>
            <person name="He G."/>
            <person name="LaButti K."/>
            <person name="Lipzen A."/>
            <person name="Mondo S."/>
            <person name="Riley R."/>
            <person name="Salamov A."/>
            <person name="Simmons B.A."/>
            <person name="Magnuson J.K."/>
            <person name="Henrissat B."/>
            <person name="Mortensen U.H."/>
            <person name="Larsen T.O."/>
            <person name="Devries R.P."/>
            <person name="Grigoriev I.V."/>
            <person name="Machida M."/>
            <person name="Baker S.E."/>
            <person name="Andersen M.R."/>
        </authorList>
    </citation>
    <scope>NUCLEOTIDE SEQUENCE [LARGE SCALE GENOMIC DNA]</scope>
    <source>
        <strain evidence="1">CBS 121.62</strain>
    </source>
</reference>